<reference evidence="4" key="1">
    <citation type="submission" date="2021-01" db="EMBL/GenBank/DDBJ databases">
        <authorList>
            <person name="Corre E."/>
            <person name="Pelletier E."/>
            <person name="Niang G."/>
            <person name="Scheremetjew M."/>
            <person name="Finn R."/>
            <person name="Kale V."/>
            <person name="Holt S."/>
            <person name="Cochrane G."/>
            <person name="Meng A."/>
            <person name="Brown T."/>
            <person name="Cohen L."/>
        </authorList>
    </citation>
    <scope>NUCLEOTIDE SEQUENCE</scope>
    <source>
        <strain evidence="4">CCMP1320</strain>
    </source>
</reference>
<proteinExistence type="predicted"/>
<sequence length="684" mass="77600">MLRISTLLRHLVGKFVEQLWGGLDPPRNMNPNPKLHSVLDEQENKMEVDTQEEAAQQRAAEEALYAAEVRREQAENEAQDATNRLRVAQEQLAEWASEKEQDALHLVQLSAAALEQLQNGEGPQERLADLMKLKRRLEESAMEARAFAEQQKADAMKHQKRSIQQAGMGAHEDEEMKRPREESAAEESAPSHDANGEDGVEEPSTAADDVTAPLQGLGSPTNFAERAKYIPMRLDQEQRRLLHLLEAALSVSEYTDKVDILTWRNKSGRIHTQIKDTCAVLCGLVVAQDYKRGQQLVTDRSFADNATFFQTVFEVGRRYKIMNPDKMRSVYGKLLYMLMDSANPEVQELLEFKCVAPLLTVHAFLDARGGTQLLDDPLLDRATAEIQAGDRPRYEVQRDIKAKERAREAIARKYCSSRLSQEDILTAIYSLSDNNSFLLFNRDPIEKFIQYFKACFRPHEGDGPYSLAIQGGRAGARLTHNHERQYHYVLQSLTLWREVSTDMFKLWYLAEQDMLREGNSYRLCDTGQGLNRVQAAPSVSRAMHGILARCQRSIGSWVGSSVVHLGDHNVPNALMFIDKYTQVPRILNPVVMVLDELPKVYRDPELKKYVDATFGSLRDCQMYIITDFCRHAFDGSGADNFFDAGSCIDGRLTSAWNWCSKVEKKPYYPLFKLAGFSGFDGDFK</sequence>
<gene>
    <name evidence="4" type="ORF">DTER00134_LOCUS11001</name>
</gene>
<accession>A0A7S3VN49</accession>
<dbReference type="AlphaFoldDB" id="A0A7S3VN49"/>
<evidence type="ECO:0000256" key="1">
    <source>
        <dbReference type="SAM" id="Coils"/>
    </source>
</evidence>
<keyword evidence="1" id="KW-0175">Coiled coil</keyword>
<dbReference type="EMBL" id="HBIP01018613">
    <property type="protein sequence ID" value="CAE0495928.1"/>
    <property type="molecule type" value="Transcribed_RNA"/>
</dbReference>
<name>A0A7S3VN49_DUNTE</name>
<dbReference type="Pfam" id="PF09418">
    <property type="entry name" value="DUF2009"/>
    <property type="match status" value="1"/>
</dbReference>
<dbReference type="InterPro" id="IPR057668">
    <property type="entry name" value="E2_Ub-conjug_enz_C"/>
</dbReference>
<dbReference type="PANTHER" id="PTHR31560:SF0">
    <property type="entry name" value="UPF0652 PROTEIN C22H10.08"/>
    <property type="match status" value="1"/>
</dbReference>
<evidence type="ECO:0000313" key="4">
    <source>
        <dbReference type="EMBL" id="CAE0495928.1"/>
    </source>
</evidence>
<organism evidence="4">
    <name type="scientific">Dunaliella tertiolecta</name>
    <name type="common">Green alga</name>
    <dbReference type="NCBI Taxonomy" id="3047"/>
    <lineage>
        <taxon>Eukaryota</taxon>
        <taxon>Viridiplantae</taxon>
        <taxon>Chlorophyta</taxon>
        <taxon>core chlorophytes</taxon>
        <taxon>Chlorophyceae</taxon>
        <taxon>CS clade</taxon>
        <taxon>Chlamydomonadales</taxon>
        <taxon>Dunaliellaceae</taxon>
        <taxon>Dunaliella</taxon>
    </lineage>
</organism>
<feature type="domain" description="Non-canonical E2 ubiquitin-conjugating enzyme C-terminal" evidence="3">
    <location>
        <begin position="226"/>
        <end position="681"/>
    </location>
</feature>
<evidence type="ECO:0000259" key="3">
    <source>
        <dbReference type="Pfam" id="PF09418"/>
    </source>
</evidence>
<evidence type="ECO:0000256" key="2">
    <source>
        <dbReference type="SAM" id="MobiDB-lite"/>
    </source>
</evidence>
<dbReference type="InterPro" id="IPR018553">
    <property type="entry name" value="E2_Ub-conjug_enz"/>
</dbReference>
<feature type="compositionally biased region" description="Basic and acidic residues" evidence="2">
    <location>
        <begin position="170"/>
        <end position="183"/>
    </location>
</feature>
<dbReference type="PANTHER" id="PTHR31560">
    <property type="entry name" value="UPF0652 PROTEIN C16A11.03C-RELATED"/>
    <property type="match status" value="1"/>
</dbReference>
<feature type="coiled-coil region" evidence="1">
    <location>
        <begin position="57"/>
        <end position="98"/>
    </location>
</feature>
<protein>
    <recommendedName>
        <fullName evidence="3">Non-canonical E2 ubiquitin-conjugating enzyme C-terminal domain-containing protein</fullName>
    </recommendedName>
</protein>
<feature type="region of interest" description="Disordered" evidence="2">
    <location>
        <begin position="144"/>
        <end position="218"/>
    </location>
</feature>